<dbReference type="Proteomes" id="UP000678317">
    <property type="component" value="Unassembled WGS sequence"/>
</dbReference>
<organism evidence="1 2">
    <name type="scientific">Cellulomonas fengjieae</name>
    <dbReference type="NCBI Taxonomy" id="2819978"/>
    <lineage>
        <taxon>Bacteria</taxon>
        <taxon>Bacillati</taxon>
        <taxon>Actinomycetota</taxon>
        <taxon>Actinomycetes</taxon>
        <taxon>Micrococcales</taxon>
        <taxon>Cellulomonadaceae</taxon>
        <taxon>Cellulomonas</taxon>
    </lineage>
</organism>
<reference evidence="1 2" key="1">
    <citation type="submission" date="2021-03" db="EMBL/GenBank/DDBJ databases">
        <title>novel species in genus Cellulomonas.</title>
        <authorList>
            <person name="Zhang G."/>
        </authorList>
    </citation>
    <scope>NUCLEOTIDE SEQUENCE [LARGE SCALE GENOMIC DNA]</scope>
    <source>
        <strain evidence="2">zg-ZUI188</strain>
    </source>
</reference>
<gene>
    <name evidence="1" type="ORF">J4035_04895</name>
</gene>
<comment type="caution">
    <text evidence="1">The sequence shown here is derived from an EMBL/GenBank/DDBJ whole genome shotgun (WGS) entry which is preliminary data.</text>
</comment>
<dbReference type="EMBL" id="JAGFBM010000001">
    <property type="protein sequence ID" value="MBO3083969.1"/>
    <property type="molecule type" value="Genomic_DNA"/>
</dbReference>
<sequence>MTEWWLTYLGPAQVGNIRGPRKDLTDDERARDAELQQQFDRVVDANGRSFLVERPATGR</sequence>
<evidence type="ECO:0000313" key="2">
    <source>
        <dbReference type="Proteomes" id="UP000678317"/>
    </source>
</evidence>
<name>A0ABS3SEQ5_9CELL</name>
<evidence type="ECO:0000313" key="1">
    <source>
        <dbReference type="EMBL" id="MBO3083969.1"/>
    </source>
</evidence>
<proteinExistence type="predicted"/>
<keyword evidence="2" id="KW-1185">Reference proteome</keyword>
<dbReference type="RefSeq" id="WP_208288791.1">
    <property type="nucleotide sequence ID" value="NZ_JAGFBM010000001.1"/>
</dbReference>
<accession>A0ABS3SEQ5</accession>
<protein>
    <submittedName>
        <fullName evidence="1">Uncharacterized protein</fullName>
    </submittedName>
</protein>